<reference evidence="2" key="1">
    <citation type="submission" date="2019-09" db="EMBL/GenBank/DDBJ databases">
        <title>Bird 10,000 Genomes (B10K) Project - Family phase.</title>
        <authorList>
            <person name="Zhang G."/>
        </authorList>
    </citation>
    <scope>NUCLEOTIDE SEQUENCE</scope>
    <source>
        <strain evidence="2">B10K-DU-008-47</strain>
        <tissue evidence="2">Mixed tissue sample</tissue>
    </source>
</reference>
<dbReference type="PROSITE" id="PS50835">
    <property type="entry name" value="IG_LIKE"/>
    <property type="match status" value="1"/>
</dbReference>
<feature type="non-terminal residue" evidence="2">
    <location>
        <position position="1"/>
    </location>
</feature>
<feature type="non-terminal residue" evidence="2">
    <location>
        <position position="109"/>
    </location>
</feature>
<accession>A0A850WR55</accession>
<dbReference type="EMBL" id="WAAB01006248">
    <property type="protein sequence ID" value="NWH72364.1"/>
    <property type="molecule type" value="Genomic_DNA"/>
</dbReference>
<dbReference type="InterPro" id="IPR036179">
    <property type="entry name" value="Ig-like_dom_sf"/>
</dbReference>
<comment type="caution">
    <text evidence="2">The sequence shown here is derived from an EMBL/GenBank/DDBJ whole genome shotgun (WGS) entry which is preliminary data.</text>
</comment>
<dbReference type="Gene3D" id="2.60.40.10">
    <property type="entry name" value="Immunoglobulins"/>
    <property type="match status" value="1"/>
</dbReference>
<proteinExistence type="predicted"/>
<dbReference type="SUPFAM" id="SSF48726">
    <property type="entry name" value="Immunoglobulin"/>
    <property type="match status" value="1"/>
</dbReference>
<name>A0A850WR55_PIACA</name>
<dbReference type="AlphaFoldDB" id="A0A850WR55"/>
<evidence type="ECO:0000259" key="1">
    <source>
        <dbReference type="PROSITE" id="PS50835"/>
    </source>
</evidence>
<sequence>ALSDPPQALWIEGAPPSGAPLRAGERLRLRCLARGGHPPPRLAWTKDGRPFRDGRQAPVAAGSLTGRELALTLAPGDHGAAYGCEAAGDPRGDPPRALVRLRVLCEWPP</sequence>
<dbReference type="Proteomes" id="UP000653271">
    <property type="component" value="Unassembled WGS sequence"/>
</dbReference>
<organism evidence="2 3">
    <name type="scientific">Piaya cayana</name>
    <name type="common">Common squirrel cuckoo</name>
    <dbReference type="NCBI Taxonomy" id="33601"/>
    <lineage>
        <taxon>Eukaryota</taxon>
        <taxon>Metazoa</taxon>
        <taxon>Chordata</taxon>
        <taxon>Craniata</taxon>
        <taxon>Vertebrata</taxon>
        <taxon>Euteleostomi</taxon>
        <taxon>Archelosauria</taxon>
        <taxon>Archosauria</taxon>
        <taxon>Dinosauria</taxon>
        <taxon>Saurischia</taxon>
        <taxon>Theropoda</taxon>
        <taxon>Coelurosauria</taxon>
        <taxon>Aves</taxon>
        <taxon>Neognathae</taxon>
        <taxon>Neoaves</taxon>
        <taxon>Otidimorphae</taxon>
        <taxon>Cuculiformes</taxon>
        <taxon>Coccyzidae</taxon>
        <taxon>Piaya</taxon>
    </lineage>
</organism>
<evidence type="ECO:0000313" key="2">
    <source>
        <dbReference type="EMBL" id="NWH72364.1"/>
    </source>
</evidence>
<dbReference type="OrthoDB" id="10028801at2759"/>
<evidence type="ECO:0000313" key="3">
    <source>
        <dbReference type="Proteomes" id="UP000653271"/>
    </source>
</evidence>
<dbReference type="InterPro" id="IPR007110">
    <property type="entry name" value="Ig-like_dom"/>
</dbReference>
<protein>
    <submittedName>
        <fullName evidence="2">NPHN protein</fullName>
    </submittedName>
</protein>
<feature type="domain" description="Ig-like" evidence="1">
    <location>
        <begin position="6"/>
        <end position="100"/>
    </location>
</feature>
<dbReference type="InterPro" id="IPR013783">
    <property type="entry name" value="Ig-like_fold"/>
</dbReference>
<dbReference type="Pfam" id="PF13927">
    <property type="entry name" value="Ig_3"/>
    <property type="match status" value="1"/>
</dbReference>
<gene>
    <name evidence="2" type="primary">Nphs1</name>
    <name evidence="2" type="ORF">PIACAY_R14670</name>
</gene>
<keyword evidence="3" id="KW-1185">Reference proteome</keyword>